<dbReference type="Proteomes" id="UP000000304">
    <property type="component" value="Chromosome X"/>
</dbReference>
<organism evidence="2 3">
    <name type="scientific">Drosophila simulans</name>
    <name type="common">Fruit fly</name>
    <dbReference type="NCBI Taxonomy" id="7240"/>
    <lineage>
        <taxon>Eukaryota</taxon>
        <taxon>Metazoa</taxon>
        <taxon>Ecdysozoa</taxon>
        <taxon>Arthropoda</taxon>
        <taxon>Hexapoda</taxon>
        <taxon>Insecta</taxon>
        <taxon>Pterygota</taxon>
        <taxon>Neoptera</taxon>
        <taxon>Endopterygota</taxon>
        <taxon>Diptera</taxon>
        <taxon>Brachycera</taxon>
        <taxon>Muscomorpha</taxon>
        <taxon>Ephydroidea</taxon>
        <taxon>Drosophilidae</taxon>
        <taxon>Drosophila</taxon>
        <taxon>Sophophora</taxon>
    </lineage>
</organism>
<proteinExistence type="predicted"/>
<accession>B4R6F5</accession>
<protein>
    <submittedName>
        <fullName evidence="2">GD15682</fullName>
    </submittedName>
</protein>
<sequence length="54" mass="5973">MKVLNVCLLVVASASFLLATANLKTTGRHCTYTRQDARPANQSTIHTRNMEILV</sequence>
<evidence type="ECO:0000313" key="2">
    <source>
        <dbReference type="EMBL" id="EDX18205.1"/>
    </source>
</evidence>
<gene>
    <name evidence="2" type="primary">Dsim\GD15682</name>
    <name evidence="2" type="ORF">Dsim_GD15682</name>
</gene>
<keyword evidence="3" id="KW-1185">Reference proteome</keyword>
<dbReference type="EMBL" id="CM000366">
    <property type="protein sequence ID" value="EDX18205.1"/>
    <property type="molecule type" value="Genomic_DNA"/>
</dbReference>
<dbReference type="HOGENOM" id="CLU_3052600_0_0_1"/>
<reference evidence="2 3" key="1">
    <citation type="journal article" date="2007" name="Nature">
        <title>Evolution of genes and genomes on the Drosophila phylogeny.</title>
        <authorList>
            <consortium name="Drosophila 12 Genomes Consortium"/>
            <person name="Clark A.G."/>
            <person name="Eisen M.B."/>
            <person name="Smith D.R."/>
            <person name="Bergman C.M."/>
            <person name="Oliver B."/>
            <person name="Markow T.A."/>
            <person name="Kaufman T.C."/>
            <person name="Kellis M."/>
            <person name="Gelbart W."/>
            <person name="Iyer V.N."/>
            <person name="Pollard D.A."/>
            <person name="Sackton T.B."/>
            <person name="Larracuente A.M."/>
            <person name="Singh N.D."/>
            <person name="Abad J.P."/>
            <person name="Abt D.N."/>
            <person name="Adryan B."/>
            <person name="Aguade M."/>
            <person name="Akashi H."/>
            <person name="Anderson W.W."/>
            <person name="Aquadro C.F."/>
            <person name="Ardell D.H."/>
            <person name="Arguello R."/>
            <person name="Artieri C.G."/>
            <person name="Barbash D.A."/>
            <person name="Barker D."/>
            <person name="Barsanti P."/>
            <person name="Batterham P."/>
            <person name="Batzoglou S."/>
            <person name="Begun D."/>
            <person name="Bhutkar A."/>
            <person name="Blanco E."/>
            <person name="Bosak S.A."/>
            <person name="Bradley R.K."/>
            <person name="Brand A.D."/>
            <person name="Brent M.R."/>
            <person name="Brooks A.N."/>
            <person name="Brown R.H."/>
            <person name="Butlin R.K."/>
            <person name="Caggese C."/>
            <person name="Calvi B.R."/>
            <person name="Bernardo de Carvalho A."/>
            <person name="Caspi A."/>
            <person name="Castrezana S."/>
            <person name="Celniker S.E."/>
            <person name="Chang J.L."/>
            <person name="Chapple C."/>
            <person name="Chatterji S."/>
            <person name="Chinwalla A."/>
            <person name="Civetta A."/>
            <person name="Clifton S.W."/>
            <person name="Comeron J.M."/>
            <person name="Costello J.C."/>
            <person name="Coyne J.A."/>
            <person name="Daub J."/>
            <person name="David R.G."/>
            <person name="Delcher A.L."/>
            <person name="Delehaunty K."/>
            <person name="Do C.B."/>
            <person name="Ebling H."/>
            <person name="Edwards K."/>
            <person name="Eickbush T."/>
            <person name="Evans J.D."/>
            <person name="Filipski A."/>
            <person name="Findeiss S."/>
            <person name="Freyhult E."/>
            <person name="Fulton L."/>
            <person name="Fulton R."/>
            <person name="Garcia A.C."/>
            <person name="Gardiner A."/>
            <person name="Garfield D.A."/>
            <person name="Garvin B.E."/>
            <person name="Gibson G."/>
            <person name="Gilbert D."/>
            <person name="Gnerre S."/>
            <person name="Godfrey J."/>
            <person name="Good R."/>
            <person name="Gotea V."/>
            <person name="Gravely B."/>
            <person name="Greenberg A.J."/>
            <person name="Griffiths-Jones S."/>
            <person name="Gross S."/>
            <person name="Guigo R."/>
            <person name="Gustafson E.A."/>
            <person name="Haerty W."/>
            <person name="Hahn M.W."/>
            <person name="Halligan D.L."/>
            <person name="Halpern A.L."/>
            <person name="Halter G.M."/>
            <person name="Han M.V."/>
            <person name="Heger A."/>
            <person name="Hillier L."/>
            <person name="Hinrichs A.S."/>
            <person name="Holmes I."/>
            <person name="Hoskins R.A."/>
            <person name="Hubisz M.J."/>
            <person name="Hultmark D."/>
            <person name="Huntley M.A."/>
            <person name="Jaffe D.B."/>
            <person name="Jagadeeshan S."/>
            <person name="Jeck W.R."/>
            <person name="Johnson J."/>
            <person name="Jones C.D."/>
            <person name="Jordan W.C."/>
            <person name="Karpen G.H."/>
            <person name="Kataoka E."/>
            <person name="Keightley P.D."/>
            <person name="Kheradpour P."/>
            <person name="Kirkness E.F."/>
            <person name="Koerich L.B."/>
            <person name="Kristiansen K."/>
            <person name="Kudrna D."/>
            <person name="Kulathinal R.J."/>
            <person name="Kumar S."/>
            <person name="Kwok R."/>
            <person name="Lander E."/>
            <person name="Langley C.H."/>
            <person name="Lapoint R."/>
            <person name="Lazzaro B.P."/>
            <person name="Lee S.J."/>
            <person name="Levesque L."/>
            <person name="Li R."/>
            <person name="Lin C.F."/>
            <person name="Lin M.F."/>
            <person name="Lindblad-Toh K."/>
            <person name="Llopart A."/>
            <person name="Long M."/>
            <person name="Low L."/>
            <person name="Lozovsky E."/>
            <person name="Lu J."/>
            <person name="Luo M."/>
            <person name="Machado C.A."/>
            <person name="Makalowski W."/>
            <person name="Marzo M."/>
            <person name="Matsuda M."/>
            <person name="Matzkin L."/>
            <person name="McAllister B."/>
            <person name="McBride C.S."/>
            <person name="McKernan B."/>
            <person name="McKernan K."/>
            <person name="Mendez-Lago M."/>
            <person name="Minx P."/>
            <person name="Mollenhauer M.U."/>
            <person name="Montooth K."/>
            <person name="Mount S.M."/>
            <person name="Mu X."/>
            <person name="Myers E."/>
            <person name="Negre B."/>
            <person name="Newfeld S."/>
            <person name="Nielsen R."/>
            <person name="Noor M.A."/>
            <person name="O'Grady P."/>
            <person name="Pachter L."/>
            <person name="Papaceit M."/>
            <person name="Parisi M.J."/>
            <person name="Parisi M."/>
            <person name="Parts L."/>
            <person name="Pedersen J.S."/>
            <person name="Pesole G."/>
            <person name="Phillippy A.M."/>
            <person name="Ponting C.P."/>
            <person name="Pop M."/>
            <person name="Porcelli D."/>
            <person name="Powell J.R."/>
            <person name="Prohaska S."/>
            <person name="Pruitt K."/>
            <person name="Puig M."/>
            <person name="Quesneville H."/>
            <person name="Ram K.R."/>
            <person name="Rand D."/>
            <person name="Rasmussen M.D."/>
            <person name="Reed L.K."/>
            <person name="Reenan R."/>
            <person name="Reily A."/>
            <person name="Remington K.A."/>
            <person name="Rieger T.T."/>
            <person name="Ritchie M.G."/>
            <person name="Robin C."/>
            <person name="Rogers Y.H."/>
            <person name="Rohde C."/>
            <person name="Rozas J."/>
            <person name="Rubenfield M.J."/>
            <person name="Ruiz A."/>
            <person name="Russo S."/>
            <person name="Salzberg S.L."/>
            <person name="Sanchez-Gracia A."/>
            <person name="Saranga D.J."/>
            <person name="Sato H."/>
            <person name="Schaeffer S.W."/>
            <person name="Schatz M.C."/>
            <person name="Schlenke T."/>
            <person name="Schwartz R."/>
            <person name="Segarra C."/>
            <person name="Singh R.S."/>
            <person name="Sirot L."/>
            <person name="Sirota M."/>
            <person name="Sisneros N.B."/>
            <person name="Smith C.D."/>
            <person name="Smith T.F."/>
            <person name="Spieth J."/>
            <person name="Stage D.E."/>
            <person name="Stark A."/>
            <person name="Stephan W."/>
            <person name="Strausberg R.L."/>
            <person name="Strempel S."/>
            <person name="Sturgill D."/>
            <person name="Sutton G."/>
            <person name="Sutton G.G."/>
            <person name="Tao W."/>
            <person name="Teichmann S."/>
            <person name="Tobari Y.N."/>
            <person name="Tomimura Y."/>
            <person name="Tsolas J.M."/>
            <person name="Valente V.L."/>
            <person name="Venter E."/>
            <person name="Venter J.C."/>
            <person name="Vicario S."/>
            <person name="Vieira F.G."/>
            <person name="Vilella A.J."/>
            <person name="Villasante A."/>
            <person name="Walenz B."/>
            <person name="Wang J."/>
            <person name="Wasserman M."/>
            <person name="Watts T."/>
            <person name="Wilson D."/>
            <person name="Wilson R.K."/>
            <person name="Wing R.A."/>
            <person name="Wolfner M.F."/>
            <person name="Wong A."/>
            <person name="Wong G.K."/>
            <person name="Wu C.I."/>
            <person name="Wu G."/>
            <person name="Yamamoto D."/>
            <person name="Yang H.P."/>
            <person name="Yang S.P."/>
            <person name="Yorke J.A."/>
            <person name="Yoshida K."/>
            <person name="Zdobnov E."/>
            <person name="Zhang P."/>
            <person name="Zhang Y."/>
            <person name="Zimin A.V."/>
            <person name="Baldwin J."/>
            <person name="Abdouelleil A."/>
            <person name="Abdulkadir J."/>
            <person name="Abebe A."/>
            <person name="Abera B."/>
            <person name="Abreu J."/>
            <person name="Acer S.C."/>
            <person name="Aftuck L."/>
            <person name="Alexander A."/>
            <person name="An P."/>
            <person name="Anderson E."/>
            <person name="Anderson S."/>
            <person name="Arachi H."/>
            <person name="Azer M."/>
            <person name="Bachantsang P."/>
            <person name="Barry A."/>
            <person name="Bayul T."/>
            <person name="Berlin A."/>
            <person name="Bessette D."/>
            <person name="Bloom T."/>
            <person name="Blye J."/>
            <person name="Boguslavskiy L."/>
            <person name="Bonnet C."/>
            <person name="Boukhgalter B."/>
            <person name="Bourzgui I."/>
            <person name="Brown A."/>
            <person name="Cahill P."/>
            <person name="Channer S."/>
            <person name="Cheshatsang Y."/>
            <person name="Chuda L."/>
            <person name="Citroen M."/>
            <person name="Collymore A."/>
            <person name="Cooke P."/>
            <person name="Costello M."/>
            <person name="D'Aco K."/>
            <person name="Daza R."/>
            <person name="De Haan G."/>
            <person name="DeGray S."/>
            <person name="DeMaso C."/>
            <person name="Dhargay N."/>
            <person name="Dooley K."/>
            <person name="Dooley E."/>
            <person name="Doricent M."/>
            <person name="Dorje P."/>
            <person name="Dorjee K."/>
            <person name="Dupes A."/>
            <person name="Elong R."/>
            <person name="Falk J."/>
            <person name="Farina A."/>
            <person name="Faro S."/>
            <person name="Ferguson D."/>
            <person name="Fisher S."/>
            <person name="Foley C.D."/>
            <person name="Franke A."/>
            <person name="Friedrich D."/>
            <person name="Gadbois L."/>
            <person name="Gearin G."/>
            <person name="Gearin C.R."/>
            <person name="Giannoukos G."/>
            <person name="Goode T."/>
            <person name="Graham J."/>
            <person name="Grandbois E."/>
            <person name="Grewal S."/>
            <person name="Gyaltsen K."/>
            <person name="Hafez N."/>
            <person name="Hagos B."/>
            <person name="Hall J."/>
            <person name="Henson C."/>
            <person name="Hollinger A."/>
            <person name="Honan T."/>
            <person name="Huard M.D."/>
            <person name="Hughes L."/>
            <person name="Hurhula B."/>
            <person name="Husby M.E."/>
            <person name="Kamat A."/>
            <person name="Kanga B."/>
            <person name="Kashin S."/>
            <person name="Khazanovich D."/>
            <person name="Kisner P."/>
            <person name="Lance K."/>
            <person name="Lara M."/>
            <person name="Lee W."/>
            <person name="Lennon N."/>
            <person name="Letendre F."/>
            <person name="LeVine R."/>
            <person name="Lipovsky A."/>
            <person name="Liu X."/>
            <person name="Liu J."/>
            <person name="Liu S."/>
            <person name="Lokyitsang T."/>
            <person name="Lokyitsang Y."/>
            <person name="Lubonja R."/>
            <person name="Lui A."/>
            <person name="MacDonald P."/>
            <person name="Magnisalis V."/>
            <person name="Maru K."/>
            <person name="Matthews C."/>
            <person name="McCusker W."/>
            <person name="McDonough S."/>
            <person name="Mehta T."/>
            <person name="Meldrim J."/>
            <person name="Meneus L."/>
            <person name="Mihai O."/>
            <person name="Mihalev A."/>
            <person name="Mihova T."/>
            <person name="Mittelman R."/>
            <person name="Mlenga V."/>
            <person name="Montmayeur A."/>
            <person name="Mulrain L."/>
            <person name="Navidi A."/>
            <person name="Naylor J."/>
            <person name="Negash T."/>
            <person name="Nguyen T."/>
            <person name="Nguyen N."/>
            <person name="Nicol R."/>
            <person name="Norbu C."/>
            <person name="Norbu N."/>
            <person name="Novod N."/>
            <person name="O'Neill B."/>
            <person name="Osman S."/>
            <person name="Markiewicz E."/>
            <person name="Oyono O.L."/>
            <person name="Patti C."/>
            <person name="Phunkhang P."/>
            <person name="Pierre F."/>
            <person name="Priest M."/>
            <person name="Raghuraman S."/>
            <person name="Rege F."/>
            <person name="Reyes R."/>
            <person name="Rise C."/>
            <person name="Rogov P."/>
            <person name="Ross K."/>
            <person name="Ryan E."/>
            <person name="Settipalli S."/>
            <person name="Shea T."/>
            <person name="Sherpa N."/>
            <person name="Shi L."/>
            <person name="Shih D."/>
            <person name="Sparrow T."/>
            <person name="Spaulding J."/>
            <person name="Stalker J."/>
            <person name="Stange-Thomann N."/>
            <person name="Stavropoulos S."/>
            <person name="Stone C."/>
            <person name="Strader C."/>
            <person name="Tesfaye S."/>
            <person name="Thomson T."/>
            <person name="Thoulutsang Y."/>
            <person name="Thoulutsang D."/>
            <person name="Topham K."/>
            <person name="Topping I."/>
            <person name="Tsamla T."/>
            <person name="Vassiliev H."/>
            <person name="Vo A."/>
            <person name="Wangchuk T."/>
            <person name="Wangdi T."/>
            <person name="Weiand M."/>
            <person name="Wilkinson J."/>
            <person name="Wilson A."/>
            <person name="Yadav S."/>
            <person name="Young G."/>
            <person name="Yu Q."/>
            <person name="Zembek L."/>
            <person name="Zhong D."/>
            <person name="Zimmer A."/>
            <person name="Zwirko Z."/>
            <person name="Jaffe D.B."/>
            <person name="Alvarez P."/>
            <person name="Brockman W."/>
            <person name="Butler J."/>
            <person name="Chin C."/>
            <person name="Gnerre S."/>
            <person name="Grabherr M."/>
            <person name="Kleber M."/>
            <person name="Mauceli E."/>
            <person name="MacCallum I."/>
        </authorList>
    </citation>
    <scope>NUCLEOTIDE SEQUENCE [LARGE SCALE GENOMIC DNA]</scope>
    <source>
        <strain evidence="3">white501</strain>
    </source>
</reference>
<evidence type="ECO:0000256" key="1">
    <source>
        <dbReference type="SAM" id="SignalP"/>
    </source>
</evidence>
<dbReference type="AlphaFoldDB" id="B4R6F5"/>
<name>B4R6F5_DROSI</name>
<feature type="signal peptide" evidence="1">
    <location>
        <begin position="1"/>
        <end position="21"/>
    </location>
</feature>
<evidence type="ECO:0000313" key="3">
    <source>
        <dbReference type="Proteomes" id="UP000000304"/>
    </source>
</evidence>
<feature type="chain" id="PRO_5002822249" evidence="1">
    <location>
        <begin position="22"/>
        <end position="54"/>
    </location>
</feature>
<keyword evidence="1" id="KW-0732">Signal</keyword>